<organism evidence="2 3">
    <name type="scientific">Polistes dominula</name>
    <name type="common">European paper wasp</name>
    <name type="synonym">Vespa dominula</name>
    <dbReference type="NCBI Taxonomy" id="743375"/>
    <lineage>
        <taxon>Eukaryota</taxon>
        <taxon>Metazoa</taxon>
        <taxon>Ecdysozoa</taxon>
        <taxon>Arthropoda</taxon>
        <taxon>Hexapoda</taxon>
        <taxon>Insecta</taxon>
        <taxon>Pterygota</taxon>
        <taxon>Neoptera</taxon>
        <taxon>Endopterygota</taxon>
        <taxon>Hymenoptera</taxon>
        <taxon>Apocrita</taxon>
        <taxon>Aculeata</taxon>
        <taxon>Vespoidea</taxon>
        <taxon>Vespidae</taxon>
        <taxon>Polistinae</taxon>
        <taxon>Polistini</taxon>
        <taxon>Polistes</taxon>
    </lineage>
</organism>
<dbReference type="RefSeq" id="XP_015190546.1">
    <property type="nucleotide sequence ID" value="XM_015335060.1"/>
</dbReference>
<dbReference type="GeneID" id="107074043"/>
<accession>A0ABM1JDK8</accession>
<sequence>MDHASISDLDPYKESFLLATSDPTQIEQLLLDHINRLQDDPNFQEIMKDPVKCLFDQLEVESKLTEKLEESVKPLKKVCIIFHGAPFTAYQETACRSARALEIPVLSIDTAILEIAAFGKSECSVKLRQAINEIYQDYTTKFSEHRIKILVEKLETSRTETTYTQKSRSSRGKSRTPRTVETSKSGKCDEDLKDEERYLRWFDMPEPLESYKKLLQTEETLISMDIFSQYEHKLQAIKLLKLILPAHIIAESVKDKINFQESEKSSKKKQEERESPFLNIDTNLLSEIIRRRLRKRFRFANSPKCFHF</sequence>
<evidence type="ECO:0000313" key="3">
    <source>
        <dbReference type="RefSeq" id="XP_015190546.1"/>
    </source>
</evidence>
<feature type="region of interest" description="Disordered" evidence="1">
    <location>
        <begin position="161"/>
        <end position="188"/>
    </location>
</feature>
<evidence type="ECO:0000256" key="1">
    <source>
        <dbReference type="SAM" id="MobiDB-lite"/>
    </source>
</evidence>
<evidence type="ECO:0000313" key="2">
    <source>
        <dbReference type="Proteomes" id="UP000694924"/>
    </source>
</evidence>
<keyword evidence="2" id="KW-1185">Reference proteome</keyword>
<gene>
    <name evidence="3" type="primary">LOC107074043</name>
</gene>
<dbReference type="Proteomes" id="UP000694924">
    <property type="component" value="Unplaced"/>
</dbReference>
<proteinExistence type="predicted"/>
<reference evidence="3" key="1">
    <citation type="submission" date="2025-08" db="UniProtKB">
        <authorList>
            <consortium name="RefSeq"/>
        </authorList>
    </citation>
    <scope>IDENTIFICATION</scope>
    <source>
        <tissue evidence="3">Whole body</tissue>
    </source>
</reference>
<protein>
    <submittedName>
        <fullName evidence="3">Uncharacterized protein LOC107074043</fullName>
    </submittedName>
</protein>
<name>A0ABM1JDK8_POLDO</name>